<evidence type="ECO:0000313" key="10">
    <source>
        <dbReference type="Proteomes" id="UP000664534"/>
    </source>
</evidence>
<dbReference type="CDD" id="cd14943">
    <property type="entry name" value="TRAPPC5_Trs31"/>
    <property type="match status" value="1"/>
</dbReference>
<feature type="region of interest" description="Disordered" evidence="8">
    <location>
        <begin position="1"/>
        <end position="54"/>
    </location>
</feature>
<dbReference type="OrthoDB" id="10254842at2759"/>
<gene>
    <name evidence="9" type="primary">TRS31</name>
    <name evidence="9" type="ORF">IMSHALPRED_006614</name>
</gene>
<organism evidence="9 10">
    <name type="scientific">Imshaugia aleurites</name>
    <dbReference type="NCBI Taxonomy" id="172621"/>
    <lineage>
        <taxon>Eukaryota</taxon>
        <taxon>Fungi</taxon>
        <taxon>Dikarya</taxon>
        <taxon>Ascomycota</taxon>
        <taxon>Pezizomycotina</taxon>
        <taxon>Lecanoromycetes</taxon>
        <taxon>OSLEUM clade</taxon>
        <taxon>Lecanoromycetidae</taxon>
        <taxon>Lecanorales</taxon>
        <taxon>Lecanorineae</taxon>
        <taxon>Parmeliaceae</taxon>
        <taxon>Imshaugia</taxon>
    </lineage>
</organism>
<evidence type="ECO:0000313" key="9">
    <source>
        <dbReference type="EMBL" id="CAF9908220.1"/>
    </source>
</evidence>
<dbReference type="GO" id="GO:1990070">
    <property type="term" value="C:TRAPPI protein complex"/>
    <property type="evidence" value="ECO:0007669"/>
    <property type="project" value="TreeGrafter"/>
</dbReference>
<dbReference type="SUPFAM" id="SSF111126">
    <property type="entry name" value="Ligand-binding domain in the NO signalling and Golgi transport"/>
    <property type="match status" value="1"/>
</dbReference>
<dbReference type="GO" id="GO:0005783">
    <property type="term" value="C:endoplasmic reticulum"/>
    <property type="evidence" value="ECO:0007669"/>
    <property type="project" value="UniProtKB-SubCell"/>
</dbReference>
<accession>A0A8H3EMC2</accession>
<dbReference type="Pfam" id="PF04051">
    <property type="entry name" value="TRAPP"/>
    <property type="match status" value="1"/>
</dbReference>
<feature type="compositionally biased region" description="Low complexity" evidence="8">
    <location>
        <begin position="8"/>
        <end position="35"/>
    </location>
</feature>
<dbReference type="InterPro" id="IPR024096">
    <property type="entry name" value="NO_sig/Golgi_transp_ligand-bd"/>
</dbReference>
<dbReference type="PANTHER" id="PTHR20902:SF0">
    <property type="entry name" value="TRAFFICKING PROTEIN PARTICLE COMPLEX SUBUNIT 5"/>
    <property type="match status" value="1"/>
</dbReference>
<proteinExistence type="inferred from homology"/>
<comment type="subunit">
    <text evidence="7">Part of the multisubunit TRAPP (transport protein particle) complex.</text>
</comment>
<dbReference type="PIRSF" id="PIRSF017479">
    <property type="entry name" value="TRAPP_I_complex_Trs31"/>
    <property type="match status" value="1"/>
</dbReference>
<evidence type="ECO:0000256" key="5">
    <source>
        <dbReference type="ARBA" id="ARBA00022892"/>
    </source>
</evidence>
<evidence type="ECO:0000256" key="8">
    <source>
        <dbReference type="SAM" id="MobiDB-lite"/>
    </source>
</evidence>
<dbReference type="InterPro" id="IPR016696">
    <property type="entry name" value="TRAPP-I_su5"/>
</dbReference>
<dbReference type="GO" id="GO:0006888">
    <property type="term" value="P:endoplasmic reticulum to Golgi vesicle-mediated transport"/>
    <property type="evidence" value="ECO:0007669"/>
    <property type="project" value="TreeGrafter"/>
</dbReference>
<reference evidence="9" key="1">
    <citation type="submission" date="2021-03" db="EMBL/GenBank/DDBJ databases">
        <authorList>
            <person name="Tagirdzhanova G."/>
        </authorList>
    </citation>
    <scope>NUCLEOTIDE SEQUENCE</scope>
</reference>
<dbReference type="GO" id="GO:1990072">
    <property type="term" value="C:TRAPPIII protein complex"/>
    <property type="evidence" value="ECO:0007669"/>
    <property type="project" value="TreeGrafter"/>
</dbReference>
<keyword evidence="3 7" id="KW-0813">Transport</keyword>
<evidence type="ECO:0000256" key="3">
    <source>
        <dbReference type="ARBA" id="ARBA00022448"/>
    </source>
</evidence>
<keyword evidence="6 7" id="KW-0333">Golgi apparatus</keyword>
<dbReference type="FunFam" id="3.30.1380.20:FF:000002">
    <property type="entry name" value="Trafficking protein particle complex subunit"/>
    <property type="match status" value="1"/>
</dbReference>
<evidence type="ECO:0000256" key="6">
    <source>
        <dbReference type="ARBA" id="ARBA00023034"/>
    </source>
</evidence>
<keyword evidence="10" id="KW-1185">Reference proteome</keyword>
<evidence type="ECO:0000256" key="2">
    <source>
        <dbReference type="ARBA" id="ARBA00006218"/>
    </source>
</evidence>
<dbReference type="EMBL" id="CAJPDT010000004">
    <property type="protein sequence ID" value="CAF9908220.1"/>
    <property type="molecule type" value="Genomic_DNA"/>
</dbReference>
<evidence type="ECO:0000256" key="4">
    <source>
        <dbReference type="ARBA" id="ARBA00022824"/>
    </source>
</evidence>
<comment type="function">
    <text evidence="7">Plays a key role in the late stages of endoplasmic reticulum to Golgi traffic.</text>
</comment>
<dbReference type="GO" id="GO:1990071">
    <property type="term" value="C:TRAPPII protein complex"/>
    <property type="evidence" value="ECO:0007669"/>
    <property type="project" value="TreeGrafter"/>
</dbReference>
<name>A0A8H3EMC2_9LECA</name>
<keyword evidence="5 7" id="KW-0931">ER-Golgi transport</keyword>
<dbReference type="InterPro" id="IPR007194">
    <property type="entry name" value="TRAPP_component"/>
</dbReference>
<keyword evidence="4 7" id="KW-0256">Endoplasmic reticulum</keyword>
<comment type="similarity">
    <text evidence="2 7">Belongs to the TRAPP small subunits family. BET3 subfamily.</text>
</comment>
<sequence>MTTAAPAQQGPPKRPSSSSSTSLQQQRAPQQPPQQHAGLRTPSNRKTIYDRNLNRTRTAELSRASFAYLFGEMVGYAQKRVTGIQDLERRLNEAGYPLGQRLLPLLLLRSSTPTHPAPRPTRILPLLQFIAHTLWRHLFARSADSIESSSTNNHEYMISDNEPLVNQYISVPKEMSQLNCAAYVAGIIEGVCCGVGCKAGVSAHNAGEEGGMWPGKTVFLIRFEDEVVKREGTK</sequence>
<dbReference type="PANTHER" id="PTHR20902">
    <property type="entry name" value="41-2 PROTEIN ANTIGEN-RELATED"/>
    <property type="match status" value="1"/>
</dbReference>
<dbReference type="Gene3D" id="3.30.1380.20">
    <property type="entry name" value="Trafficking protein particle complex subunit 3"/>
    <property type="match status" value="1"/>
</dbReference>
<comment type="caution">
    <text evidence="9">The sequence shown here is derived from an EMBL/GenBank/DDBJ whole genome shotgun (WGS) entry which is preliminary data.</text>
</comment>
<protein>
    <recommendedName>
        <fullName evidence="7">Trafficking protein particle complex subunit</fullName>
    </recommendedName>
</protein>
<dbReference type="Proteomes" id="UP000664534">
    <property type="component" value="Unassembled WGS sequence"/>
</dbReference>
<evidence type="ECO:0000256" key="7">
    <source>
        <dbReference type="PIRNR" id="PIRNR017479"/>
    </source>
</evidence>
<dbReference type="AlphaFoldDB" id="A0A8H3EMC2"/>
<evidence type="ECO:0000256" key="1">
    <source>
        <dbReference type="ARBA" id="ARBA00004240"/>
    </source>
</evidence>
<comment type="subcellular location">
    <subcellularLocation>
        <location evidence="1">Endoplasmic reticulum</location>
    </subcellularLocation>
    <subcellularLocation>
        <location evidence="7">Golgi apparatus</location>
        <location evidence="7">cis-Golgi network</location>
    </subcellularLocation>
</comment>